<proteinExistence type="predicted"/>
<dbReference type="EMBL" id="KX618634">
    <property type="protein sequence ID" value="AOW42900.1"/>
    <property type="molecule type" value="Genomic_DNA"/>
</dbReference>
<dbReference type="EMBL" id="KT626571">
    <property type="protein sequence ID" value="AMO27790.1"/>
    <property type="molecule type" value="Genomic_DNA"/>
</dbReference>
<protein>
    <submittedName>
        <fullName evidence="1">ORF-124 protein</fullName>
    </submittedName>
    <submittedName>
        <fullName evidence="6">ORF119</fullName>
    </submittedName>
</protein>
<evidence type="ECO:0000313" key="5">
    <source>
        <dbReference type="EMBL" id="QDE14976.1"/>
    </source>
</evidence>
<evidence type="ECO:0000313" key="4">
    <source>
        <dbReference type="EMBL" id="AOW42900.1"/>
    </source>
</evidence>
<evidence type="ECO:0000313" key="7">
    <source>
        <dbReference type="EMBL" id="QPD01918.1"/>
    </source>
</evidence>
<gene>
    <name evidence="4" type="primary">orf120</name>
    <name evidence="5" type="ORF">LdMNPV-J2_00120</name>
</gene>
<accession>V9TGP2</accession>
<evidence type="ECO:0000313" key="3">
    <source>
        <dbReference type="EMBL" id="AMO27790.1"/>
    </source>
</evidence>
<evidence type="ECO:0000313" key="1">
    <source>
        <dbReference type="EMBL" id="AHC69625.1"/>
    </source>
</evidence>
<evidence type="ECO:0000313" key="2">
    <source>
        <dbReference type="EMBL" id="AMO27671.1"/>
    </source>
</evidence>
<reference evidence="6" key="6">
    <citation type="submission" date="2018-12" db="EMBL/GenBank/DDBJ databases">
        <title>The genome sequence and analysis of 3 newly sequenced Lymantria dispar multinucleocapsid nucleopolyhedrovirus strains; H2, J2 and T3 strain.</title>
        <authorList>
            <person name="Gencer D."/>
            <person name="Inan C."/>
            <person name="Nalcacioglu R."/>
            <person name="Yin F."/>
            <person name="Zhu Z."/>
            <person name="Wang J."/>
            <person name="Hu Z."/>
            <person name="Arif B."/>
            <person name="Demirbag Z."/>
            <person name="Demir I."/>
        </authorList>
    </citation>
    <scope>NUCLEOTIDE SEQUENCE</scope>
    <source>
        <strain evidence="6">H2</strain>
    </source>
</reference>
<dbReference type="EMBL" id="MK089451">
    <property type="protein sequence ID" value="QDE14976.1"/>
    <property type="molecule type" value="Genomic_DNA"/>
</dbReference>
<name>V9TGP2_NPVLD</name>
<reference evidence="1" key="2">
    <citation type="submission" date="2015-04" db="EMBL/GenBank/DDBJ databases">
        <authorList>
            <person name="Harrison R.L."/>
            <person name="Keena M.A."/>
            <person name="Rowley D.L."/>
        </authorList>
    </citation>
    <scope>NUCLEOTIDE SEQUENCE</scope>
    <source>
        <strain evidence="1">2161</strain>
    </source>
</reference>
<reference evidence="4" key="4">
    <citation type="submission" date="2016-07" db="EMBL/GenBank/DDBJ databases">
        <title>Complete genome of LdMNPV (Lymantria dispar nucleopolyhedrovirus) isolated in south-western Poland.</title>
        <authorList>
            <person name="Krejmer-Rabalska M."/>
            <person name="Rabalski L."/>
            <person name="Skrzecz I."/>
            <person name="Szewczyk B."/>
        </authorList>
    </citation>
    <scope>NUCLEOTIDE SEQUENCE</scope>
    <source>
        <strain evidence="4">RR01</strain>
    </source>
</reference>
<dbReference type="EMBL" id="KF695050">
    <property type="protein sequence ID" value="AHC69625.1"/>
    <property type="molecule type" value="Genomic_DNA"/>
</dbReference>
<reference evidence="5" key="5">
    <citation type="submission" date="2018-10" db="EMBL/GenBank/DDBJ databases">
        <title>The genome sequence and analysis of 3 newly sequenced Lymantria dispar multinucleocapsid nucleopolyhedrovirus strains: H2, J2 and T3 strain.</title>
        <authorList>
            <person name="Gencer D."/>
            <person name="Inan C."/>
            <person name="Nalcacioglu R."/>
            <person name="Yin F."/>
            <person name="Zhu Z."/>
            <person name="Wang J."/>
            <person name="Hu Z."/>
            <person name="Arif B."/>
            <person name="Demirbag Z."/>
            <person name="Demir I."/>
        </authorList>
    </citation>
    <scope>NUCLEOTIDE SEQUENCE</scope>
    <source>
        <strain evidence="5">J2</strain>
    </source>
</reference>
<dbReference type="EMBL" id="MT782113">
    <property type="protein sequence ID" value="QPD02092.1"/>
    <property type="molecule type" value="Genomic_DNA"/>
</dbReference>
<evidence type="ECO:0000313" key="8">
    <source>
        <dbReference type="EMBL" id="QPD02092.1"/>
    </source>
</evidence>
<evidence type="ECO:0000313" key="6">
    <source>
        <dbReference type="EMBL" id="QDH05964.1"/>
    </source>
</evidence>
<dbReference type="EMBL" id="MT782112">
    <property type="protein sequence ID" value="QPD01918.1"/>
    <property type="molecule type" value="Genomic_DNA"/>
</dbReference>
<dbReference type="EMBL" id="MK264918">
    <property type="protein sequence ID" value="QDH05964.1"/>
    <property type="molecule type" value="Genomic_DNA"/>
</dbReference>
<reference evidence="1" key="1">
    <citation type="journal article" date="2014" name="J. Invertebr. Pathol.">
        <title>Classification, genetic variation and pathogenicity of Lymantria dispar nucleopolyhedrovirus isolates from Asia, Europe, and North America.</title>
        <authorList>
            <person name="Harrison R.L."/>
            <person name="Keena M.A."/>
            <person name="Rowley D.L."/>
        </authorList>
    </citation>
    <scope>NUCLEOTIDE SEQUENCE</scope>
    <source>
        <strain evidence="1">2161</strain>
        <strain evidence="7">HrB</strain>
        <strain evidence="8">HrB-NJSS</strain>
    </source>
</reference>
<reference evidence="3" key="3">
    <citation type="submission" date="2015-08" db="EMBL/GenBank/DDBJ databases">
        <title>Geographic isolates of Lymantria dispar multiple nucleopolyhedrovirus: Genomic analysis and biological activity against different host strains of Lymantria dispar.</title>
        <authorList>
            <person name="Harrison R.L."/>
            <person name="Rowley D.L."/>
            <person name="Keena M.A."/>
        </authorList>
    </citation>
    <scope>NUCLEOTIDE SEQUENCE</scope>
    <source>
        <strain evidence="3">3041</strain>
        <strain evidence="2">3054</strain>
    </source>
</reference>
<sequence>MSSERRRVICSACHSDADDARDCIVAEEKRARPSAVDARCCRCGVCVRAPTRRVADKPKCCRRLNFDE</sequence>
<organismHost>
    <name type="scientific">Lepidoptera</name>
    <name type="common">moths &amp; butterflies</name>
    <dbReference type="NCBI Taxonomy" id="7088"/>
</organismHost>
<dbReference type="EMBL" id="KT626570">
    <property type="protein sequence ID" value="AMO27671.1"/>
    <property type="molecule type" value="Genomic_DNA"/>
</dbReference>
<reference evidence="7" key="7">
    <citation type="journal article" date="2020" name="J. Invertebr. Pathol.">
        <title>Pathology and genome sequence of a Lymantria dispar multiple nucleopolyhedrovirus (LdMNPV) isolate from Heilongjiang, China.</title>
        <authorList>
            <person name="Harrison R.L."/>
            <person name="Rowley D.L."/>
            <person name="Keena M.A."/>
        </authorList>
    </citation>
    <scope>NUCLEOTIDE SEQUENCE</scope>
    <source>
        <strain evidence="7">HrB</strain>
        <strain evidence="8">HrB-NJSS</strain>
    </source>
</reference>
<organism evidence="1">
    <name type="scientific">Lymantria dispar multicapsid nuclear polyhedrosis virus</name>
    <name type="common">LdMNPV</name>
    <dbReference type="NCBI Taxonomy" id="10449"/>
    <lineage>
        <taxon>Viruses</taxon>
        <taxon>Viruses incertae sedis</taxon>
        <taxon>Naldaviricetes</taxon>
        <taxon>Lefavirales</taxon>
        <taxon>Baculoviridae</taxon>
        <taxon>Alphabaculovirus</taxon>
        <taxon>Alphabaculovirus lydisparis</taxon>
    </lineage>
</organism>